<proteinExistence type="predicted"/>
<gene>
    <name evidence="2" type="ORF">CBYS24578_00002903</name>
</gene>
<protein>
    <recommendedName>
        <fullName evidence="1">Heterokaryon incompatibility domain-containing protein</fullName>
    </recommendedName>
</protein>
<sequence length="668" mass="74712">MGNSSSTQFRRCGLCYFELEPGTPYLKDPPVSRRAIPRYPPQDWAEGALDEVVVPIKTDRMIDVTTTLDAFFTSSRRNCGGCGAIVKLIQDQLKHSGSEIDKEAPTPCNVIWSVPDTGNATHCLHISFMSIKNGSLFKEFLMLSVIADTLPSPHIFAKKVSPGFKSGYTGSSASLQKAKGWVQACDSSHKACQEQRLSQSPSFPHRVLELSPNESGEIMVRIVQGLSTQEPYTCLSHRWGPSTLRCRTITDNLDSHLECVPWTKLPKSFQEAISVTVYLGVKYIWIDSLCIIQDDKEDWKIQAAQMCNIYRGSYLTIAATSTTDSDDGMFSQTPVLAVPTPSSAKQQLFLRKYPGHAYSDLKDSTDFPLLSRGWVYQERLLSPRTLHFTSNEVRLECLSTEALCECGMDYIWIEKGEHNQMLVEQDPMTIGNSWDSIVNCFSALSLTFQSDRLPALAGIARLYGMTHGPILGQYVAGLWEHRLVNSLLWYTGSGSSVRRPAQYSGPSWSWTSTPSEANFPKFQCVETVLDLVKFHVELAGPDEYGPITDATSLTLRGYLITGSWRPVTEHGVERPQFYAHDDASESHHIHLDYNFSDSESKGYILEGHTVYCMKTGFLTAGCHVCLLLRPLGHEEDKFERVGLLRTAPRKSVDDWFAGVTTKRTVEIF</sequence>
<evidence type="ECO:0000313" key="2">
    <source>
        <dbReference type="EMBL" id="CAH0000053.1"/>
    </source>
</evidence>
<dbReference type="PANTHER" id="PTHR33112">
    <property type="entry name" value="DOMAIN PROTEIN, PUTATIVE-RELATED"/>
    <property type="match status" value="1"/>
</dbReference>
<accession>A0A9N9UXS8</accession>
<reference evidence="3" key="1">
    <citation type="submission" date="2019-06" db="EMBL/GenBank/DDBJ databases">
        <authorList>
            <person name="Broberg M."/>
        </authorList>
    </citation>
    <scope>NUCLEOTIDE SEQUENCE [LARGE SCALE GENOMIC DNA]</scope>
</reference>
<dbReference type="AlphaFoldDB" id="A0A9N9UXS8"/>
<dbReference type="Pfam" id="PF06985">
    <property type="entry name" value="HET"/>
    <property type="match status" value="1"/>
</dbReference>
<dbReference type="InterPro" id="IPR010730">
    <property type="entry name" value="HET"/>
</dbReference>
<dbReference type="PANTHER" id="PTHR33112:SF16">
    <property type="entry name" value="HETEROKARYON INCOMPATIBILITY DOMAIN-CONTAINING PROTEIN"/>
    <property type="match status" value="1"/>
</dbReference>
<evidence type="ECO:0000259" key="1">
    <source>
        <dbReference type="Pfam" id="PF06985"/>
    </source>
</evidence>
<feature type="domain" description="Heterokaryon incompatibility" evidence="1">
    <location>
        <begin position="232"/>
        <end position="378"/>
    </location>
</feature>
<reference evidence="2 3" key="2">
    <citation type="submission" date="2021-10" db="EMBL/GenBank/DDBJ databases">
        <authorList>
            <person name="Piombo E."/>
        </authorList>
    </citation>
    <scope>NUCLEOTIDE SEQUENCE [LARGE SCALE GENOMIC DNA]</scope>
</reference>
<name>A0A9N9UXS8_9HYPO</name>
<organism evidence="2 3">
    <name type="scientific">Clonostachys byssicola</name>
    <dbReference type="NCBI Taxonomy" id="160290"/>
    <lineage>
        <taxon>Eukaryota</taxon>
        <taxon>Fungi</taxon>
        <taxon>Dikarya</taxon>
        <taxon>Ascomycota</taxon>
        <taxon>Pezizomycotina</taxon>
        <taxon>Sordariomycetes</taxon>
        <taxon>Hypocreomycetidae</taxon>
        <taxon>Hypocreales</taxon>
        <taxon>Bionectriaceae</taxon>
        <taxon>Clonostachys</taxon>
    </lineage>
</organism>
<dbReference type="OrthoDB" id="5362512at2759"/>
<comment type="caution">
    <text evidence="2">The sequence shown here is derived from an EMBL/GenBank/DDBJ whole genome shotgun (WGS) entry which is preliminary data.</text>
</comment>
<dbReference type="EMBL" id="CABFNO020001553">
    <property type="protein sequence ID" value="CAH0000053.1"/>
    <property type="molecule type" value="Genomic_DNA"/>
</dbReference>
<evidence type="ECO:0000313" key="3">
    <source>
        <dbReference type="Proteomes" id="UP000754883"/>
    </source>
</evidence>
<dbReference type="Proteomes" id="UP000754883">
    <property type="component" value="Unassembled WGS sequence"/>
</dbReference>
<keyword evidence="3" id="KW-1185">Reference proteome</keyword>